<dbReference type="Gene3D" id="3.10.290.10">
    <property type="entry name" value="RNA-binding S4 domain"/>
    <property type="match status" value="1"/>
</dbReference>
<evidence type="ECO:0000313" key="5">
    <source>
        <dbReference type="EMBL" id="CAB4876042.1"/>
    </source>
</evidence>
<gene>
    <name evidence="4" type="ORF">UFOPK1961_00371</name>
    <name evidence="5" type="ORF">UFOPK3364_01019</name>
</gene>
<dbReference type="PROSITE" id="PS50889">
    <property type="entry name" value="S4"/>
    <property type="match status" value="1"/>
</dbReference>
<comment type="similarity">
    <text evidence="2">Belongs to the TlyA family.</text>
</comment>
<evidence type="ECO:0000256" key="2">
    <source>
        <dbReference type="ARBA" id="ARBA00029460"/>
    </source>
</evidence>
<dbReference type="SMART" id="SM00363">
    <property type="entry name" value="S4"/>
    <property type="match status" value="1"/>
</dbReference>
<dbReference type="PANTHER" id="PTHR32319">
    <property type="entry name" value="BACTERIAL HEMOLYSIN-LIKE PROTEIN"/>
    <property type="match status" value="1"/>
</dbReference>
<sequence>MSNPAESTRLDLALVERGLAESRTRAARLIEAGSVRVNERIVTKTGHKVVATAVLTVTALDRWVARSANKLLGACEKFGIDFRGRTVLDIGASTGGFTEVALFRGAGRVVALDVGHGQLHPTLRTNFRVHVVEGVNARDLSRELVEGWDVGSIDDVVMDVSFISVTMILPPLVAALGTDFRYAILVKPQFEVGKGNVHEGIVRDDAKRDAALLSVCATISALGLPISGIMASPIDGEHGNREAIVYGDPSRPLNAREWTDQASSTWGG</sequence>
<dbReference type="InterPro" id="IPR047048">
    <property type="entry name" value="TlyA"/>
</dbReference>
<evidence type="ECO:0000259" key="3">
    <source>
        <dbReference type="SMART" id="SM00363"/>
    </source>
</evidence>
<dbReference type="InterPro" id="IPR036986">
    <property type="entry name" value="S4_RNA-bd_sf"/>
</dbReference>
<dbReference type="Pfam" id="PF01728">
    <property type="entry name" value="FtsJ"/>
    <property type="match status" value="1"/>
</dbReference>
<dbReference type="PIRSF" id="PIRSF005578">
    <property type="entry name" value="TlyA"/>
    <property type="match status" value="1"/>
</dbReference>
<dbReference type="InterPro" id="IPR002877">
    <property type="entry name" value="RNA_MeTrfase_FtsJ_dom"/>
</dbReference>
<dbReference type="AlphaFoldDB" id="A0A6J6IK20"/>
<dbReference type="InterPro" id="IPR002942">
    <property type="entry name" value="S4_RNA-bd"/>
</dbReference>
<dbReference type="Pfam" id="PF01479">
    <property type="entry name" value="S4"/>
    <property type="match status" value="1"/>
</dbReference>
<dbReference type="CDD" id="cd02440">
    <property type="entry name" value="AdoMet_MTases"/>
    <property type="match status" value="1"/>
</dbReference>
<evidence type="ECO:0000313" key="4">
    <source>
        <dbReference type="EMBL" id="CAB4624794.1"/>
    </source>
</evidence>
<dbReference type="GO" id="GO:0032259">
    <property type="term" value="P:methylation"/>
    <property type="evidence" value="ECO:0007669"/>
    <property type="project" value="InterPro"/>
</dbReference>
<evidence type="ECO:0000256" key="1">
    <source>
        <dbReference type="ARBA" id="ARBA00022884"/>
    </source>
</evidence>
<reference evidence="4" key="1">
    <citation type="submission" date="2020-05" db="EMBL/GenBank/DDBJ databases">
        <authorList>
            <person name="Chiriac C."/>
            <person name="Salcher M."/>
            <person name="Ghai R."/>
            <person name="Kavagutti S V."/>
        </authorList>
    </citation>
    <scope>NUCLEOTIDE SEQUENCE</scope>
</reference>
<name>A0A6J6IK20_9ZZZZ</name>
<dbReference type="EMBL" id="CAFBLO010000121">
    <property type="protein sequence ID" value="CAB4876042.1"/>
    <property type="molecule type" value="Genomic_DNA"/>
</dbReference>
<dbReference type="SUPFAM" id="SSF55174">
    <property type="entry name" value="Alpha-L RNA-binding motif"/>
    <property type="match status" value="1"/>
</dbReference>
<dbReference type="EMBL" id="CAEZVJ010000027">
    <property type="protein sequence ID" value="CAB4624794.1"/>
    <property type="molecule type" value="Genomic_DNA"/>
</dbReference>
<dbReference type="InterPro" id="IPR004538">
    <property type="entry name" value="Hemolysin_A/TlyA"/>
</dbReference>
<protein>
    <submittedName>
        <fullName evidence="4">Unannotated protein</fullName>
    </submittedName>
</protein>
<proteinExistence type="inferred from homology"/>
<feature type="domain" description="RNA-binding S4" evidence="3">
    <location>
        <begin position="8"/>
        <end position="69"/>
    </location>
</feature>
<dbReference type="GO" id="GO:0008168">
    <property type="term" value="F:methyltransferase activity"/>
    <property type="evidence" value="ECO:0007669"/>
    <property type="project" value="InterPro"/>
</dbReference>
<dbReference type="InterPro" id="IPR029063">
    <property type="entry name" value="SAM-dependent_MTases_sf"/>
</dbReference>
<dbReference type="GO" id="GO:0003723">
    <property type="term" value="F:RNA binding"/>
    <property type="evidence" value="ECO:0007669"/>
    <property type="project" value="UniProtKB-KW"/>
</dbReference>
<dbReference type="CDD" id="cd00165">
    <property type="entry name" value="S4"/>
    <property type="match status" value="1"/>
</dbReference>
<organism evidence="4">
    <name type="scientific">freshwater metagenome</name>
    <dbReference type="NCBI Taxonomy" id="449393"/>
    <lineage>
        <taxon>unclassified sequences</taxon>
        <taxon>metagenomes</taxon>
        <taxon>ecological metagenomes</taxon>
    </lineage>
</organism>
<dbReference type="Gene3D" id="3.40.50.150">
    <property type="entry name" value="Vaccinia Virus protein VP39"/>
    <property type="match status" value="1"/>
</dbReference>
<accession>A0A6J6IK20</accession>
<dbReference type="PANTHER" id="PTHR32319:SF0">
    <property type="entry name" value="BACTERIAL HEMOLYSIN-LIKE PROTEIN"/>
    <property type="match status" value="1"/>
</dbReference>
<keyword evidence="1" id="KW-0694">RNA-binding</keyword>
<dbReference type="SUPFAM" id="SSF53335">
    <property type="entry name" value="S-adenosyl-L-methionine-dependent methyltransferases"/>
    <property type="match status" value="1"/>
</dbReference>